<keyword evidence="2" id="KW-1185">Reference proteome</keyword>
<gene>
    <name evidence="1" type="ORF">FGO68_gene17461</name>
</gene>
<evidence type="ECO:0000313" key="1">
    <source>
        <dbReference type="EMBL" id="TNV85633.1"/>
    </source>
</evidence>
<dbReference type="Proteomes" id="UP000785679">
    <property type="component" value="Unassembled WGS sequence"/>
</dbReference>
<evidence type="ECO:0000313" key="2">
    <source>
        <dbReference type="Proteomes" id="UP000785679"/>
    </source>
</evidence>
<reference evidence="1" key="1">
    <citation type="submission" date="2019-06" db="EMBL/GenBank/DDBJ databases">
        <authorList>
            <person name="Zheng W."/>
        </authorList>
    </citation>
    <scope>NUCLEOTIDE SEQUENCE</scope>
    <source>
        <strain evidence="1">QDHG01</strain>
    </source>
</reference>
<proteinExistence type="predicted"/>
<sequence>MLAQLEQILHSKMVGKMECRAEQSSMITHQFLGKEETPFLTILHQSCKCHKKLWDNPKQTSQTKRAPTQCQALTENSLNYPQSERHQTLTSKITEILHMALVQKIQRTKTDNLKYRRRRNKLTRRAGLHRVRVSNILTLEEVKVRGALR</sequence>
<accession>A0A8J8P2D6</accession>
<name>A0A8J8P2D6_HALGN</name>
<dbReference type="EMBL" id="RRYP01001675">
    <property type="protein sequence ID" value="TNV85633.1"/>
    <property type="molecule type" value="Genomic_DNA"/>
</dbReference>
<comment type="caution">
    <text evidence="1">The sequence shown here is derived from an EMBL/GenBank/DDBJ whole genome shotgun (WGS) entry which is preliminary data.</text>
</comment>
<protein>
    <submittedName>
        <fullName evidence="1">Uncharacterized protein</fullName>
    </submittedName>
</protein>
<dbReference type="AlphaFoldDB" id="A0A8J8P2D6"/>
<organism evidence="1 2">
    <name type="scientific">Halteria grandinella</name>
    <dbReference type="NCBI Taxonomy" id="5974"/>
    <lineage>
        <taxon>Eukaryota</taxon>
        <taxon>Sar</taxon>
        <taxon>Alveolata</taxon>
        <taxon>Ciliophora</taxon>
        <taxon>Intramacronucleata</taxon>
        <taxon>Spirotrichea</taxon>
        <taxon>Stichotrichia</taxon>
        <taxon>Sporadotrichida</taxon>
        <taxon>Halteriidae</taxon>
        <taxon>Halteria</taxon>
    </lineage>
</organism>